<dbReference type="SUPFAM" id="SSF88697">
    <property type="entry name" value="PUA domain-like"/>
    <property type="match status" value="1"/>
</dbReference>
<dbReference type="InterPro" id="IPR002478">
    <property type="entry name" value="PUA"/>
</dbReference>
<dbReference type="GO" id="GO:0005829">
    <property type="term" value="C:cytosol"/>
    <property type="evidence" value="ECO:0007669"/>
    <property type="project" value="TreeGrafter"/>
</dbReference>
<dbReference type="SUPFAM" id="SSF53633">
    <property type="entry name" value="Carbamate kinase-like"/>
    <property type="match status" value="1"/>
</dbReference>
<dbReference type="HOGENOM" id="CLU_025400_1_1_1"/>
<dbReference type="KEGG" id="msym:MSY001_1970"/>
<accession>M5E9E3</accession>
<proteinExistence type="inferred from homology"/>
<dbReference type="InterPro" id="IPR001048">
    <property type="entry name" value="Asp/Glu/Uridylate_kinase"/>
</dbReference>
<keyword evidence="2" id="KW-1185">Reference proteome</keyword>
<dbReference type="InterPro" id="IPR019797">
    <property type="entry name" value="Glutamate_5-kinase_CS"/>
</dbReference>
<dbReference type="Pfam" id="PF00696">
    <property type="entry name" value="AA_kinase"/>
    <property type="match status" value="1"/>
</dbReference>
<dbReference type="CDD" id="cd04242">
    <property type="entry name" value="AAK_G5K_ProB"/>
    <property type="match status" value="1"/>
</dbReference>
<dbReference type="OrthoDB" id="409889at2759"/>
<dbReference type="Gene3D" id="3.40.1160.10">
    <property type="entry name" value="Acetylglutamate kinase-like"/>
    <property type="match status" value="2"/>
</dbReference>
<dbReference type="GO" id="GO:0005524">
    <property type="term" value="F:ATP binding"/>
    <property type="evidence" value="ECO:0007669"/>
    <property type="project" value="InterPro"/>
</dbReference>
<dbReference type="CDD" id="cd21157">
    <property type="entry name" value="PUA_G5K"/>
    <property type="match status" value="1"/>
</dbReference>
<reference evidence="2" key="1">
    <citation type="journal article" date="2017" name="Nucleic Acids Res.">
        <title>Proteogenomics produces comprehensive and highly accurate protein-coding gene annotation in a complete genome assembly of Malassezia sympodialis.</title>
        <authorList>
            <person name="Zhu Y."/>
            <person name="Engstroem P.G."/>
            <person name="Tellgren-Roth C."/>
            <person name="Baudo C.D."/>
            <person name="Kennell J.C."/>
            <person name="Sun S."/>
            <person name="Billmyre R.B."/>
            <person name="Schroeder M.S."/>
            <person name="Andersson A."/>
            <person name="Holm T."/>
            <person name="Sigurgeirsson B."/>
            <person name="Wu G."/>
            <person name="Sankaranarayanan S.R."/>
            <person name="Siddharthan R."/>
            <person name="Sanyal K."/>
            <person name="Lundeberg J."/>
            <person name="Nystedt B."/>
            <person name="Boekhout T."/>
            <person name="Dawson T.L. Jr."/>
            <person name="Heitman J."/>
            <person name="Scheynius A."/>
            <person name="Lehtioe J."/>
        </authorList>
    </citation>
    <scope>NUCLEOTIDE SEQUENCE [LARGE SCALE GENOMIC DNA]</scope>
    <source>
        <strain evidence="2">ATCC 42132</strain>
    </source>
</reference>
<dbReference type="HAMAP" id="MF_00456">
    <property type="entry name" value="ProB"/>
    <property type="match status" value="1"/>
</dbReference>
<dbReference type="VEuPathDB" id="FungiDB:MSYG_2875"/>
<dbReference type="InterPro" id="IPR005715">
    <property type="entry name" value="Glu_5kinase/COase_Synthase"/>
</dbReference>
<dbReference type="STRING" id="1230383.M5E9E3"/>
<dbReference type="PROSITE" id="PS00902">
    <property type="entry name" value="GLUTAMATE_5_KINASE"/>
    <property type="match status" value="1"/>
</dbReference>
<dbReference type="PANTHER" id="PTHR43654">
    <property type="entry name" value="GLUTAMATE 5-KINASE"/>
    <property type="match status" value="1"/>
</dbReference>
<dbReference type="NCBIfam" id="TIGR01027">
    <property type="entry name" value="proB"/>
    <property type="match status" value="1"/>
</dbReference>
<dbReference type="GO" id="GO:0004349">
    <property type="term" value="F:glutamate 5-kinase activity"/>
    <property type="evidence" value="ECO:0007669"/>
    <property type="project" value="InterPro"/>
</dbReference>
<dbReference type="Proteomes" id="UP000186303">
    <property type="component" value="Chromosome 4"/>
</dbReference>
<gene>
    <name evidence="1" type="ORF">MSYG_2875</name>
</gene>
<dbReference type="PRINTS" id="PR00474">
    <property type="entry name" value="GLU5KINASE"/>
</dbReference>
<dbReference type="GO" id="GO:1901607">
    <property type="term" value="P:alpha-amino acid biosynthetic process"/>
    <property type="evidence" value="ECO:0007669"/>
    <property type="project" value="UniProtKB-ARBA"/>
</dbReference>
<dbReference type="Gene3D" id="2.30.130.10">
    <property type="entry name" value="PUA domain"/>
    <property type="match status" value="1"/>
</dbReference>
<dbReference type="InterPro" id="IPR015947">
    <property type="entry name" value="PUA-like_sf"/>
</dbReference>
<dbReference type="PROSITE" id="PS50890">
    <property type="entry name" value="PUA"/>
    <property type="match status" value="1"/>
</dbReference>
<dbReference type="PIRSF" id="PIRSF000729">
    <property type="entry name" value="GK"/>
    <property type="match status" value="1"/>
</dbReference>
<dbReference type="PANTHER" id="PTHR43654:SF3">
    <property type="entry name" value="GLUTAMATE 5-KINASE"/>
    <property type="match status" value="1"/>
</dbReference>
<evidence type="ECO:0000313" key="2">
    <source>
        <dbReference type="Proteomes" id="UP000186303"/>
    </source>
</evidence>
<evidence type="ECO:0000313" key="1">
    <source>
        <dbReference type="EMBL" id="SHO78528.1"/>
    </source>
</evidence>
<name>M5E9E3_MALS4</name>
<dbReference type="AlphaFoldDB" id="M5E9E3"/>
<dbReference type="Pfam" id="PF01472">
    <property type="entry name" value="PUA"/>
    <property type="match status" value="1"/>
</dbReference>
<dbReference type="InterPro" id="IPR041739">
    <property type="entry name" value="G5K_ProB"/>
</dbReference>
<dbReference type="InterPro" id="IPR011529">
    <property type="entry name" value="Glu_5kinase"/>
</dbReference>
<dbReference type="OMA" id="NLAFPPH"/>
<protein>
    <submittedName>
        <fullName evidence="1">Similar to S.cerevisiae protein PRO1 (Gamma-glutamyl kinase)</fullName>
    </submittedName>
</protein>
<keyword evidence="1" id="KW-0808">Transferase</keyword>
<dbReference type="InterPro" id="IPR001057">
    <property type="entry name" value="Glu/AcGlu_kinase"/>
</dbReference>
<dbReference type="FunFam" id="3.40.1160.10:FF:000018">
    <property type="entry name" value="Glutamate 5-kinase"/>
    <property type="match status" value="1"/>
</dbReference>
<dbReference type="RefSeq" id="XP_018740523.1">
    <property type="nucleotide sequence ID" value="XM_018883800.1"/>
</dbReference>
<keyword evidence="1" id="KW-0418">Kinase</keyword>
<dbReference type="InterPro" id="IPR036974">
    <property type="entry name" value="PUA_sf"/>
</dbReference>
<sequence>MTARSKTNHAPVSKTVVIKLGTSSILSEDTLEPKIRILASLAETVSLLRLRGHRVVIVSSGAIGVGRVKMGIKERPKNLGERQALAALGQLRLMTLWDSFFGALGINIAQVLLTRADIADSPRYHNARTTLETLLSGDFKAVPIVNENDTVSVFEMRFGDNDSLSAITAGIIDADYLFLCTDVDGLYTDNPRSHPDAYRLHVVPDMDMARKAASVKSLGSNFGTGGMQTKLIAAELATAAGVTTVILNGEHPENIARIVESDLASQPGVEQMQLNDPPHTLFLPSKIRMPARKWRILHAMHPCGSLWIDQGAYERLSRRESGGRLLPAGVLAVDGTWERLQAVRLLVRDVQEDGNYIDKEVGRALVNYTSVDCERIKGLQSSQIEDVLGAADSTYISDQVVLSAPAP</sequence>
<dbReference type="EMBL" id="LT671824">
    <property type="protein sequence ID" value="SHO78528.1"/>
    <property type="molecule type" value="Genomic_DNA"/>
</dbReference>
<dbReference type="SMART" id="SM00359">
    <property type="entry name" value="PUA"/>
    <property type="match status" value="1"/>
</dbReference>
<dbReference type="GO" id="GO:0003723">
    <property type="term" value="F:RNA binding"/>
    <property type="evidence" value="ECO:0007669"/>
    <property type="project" value="InterPro"/>
</dbReference>
<organism evidence="1 2">
    <name type="scientific">Malassezia sympodialis (strain ATCC 42132)</name>
    <name type="common">Atopic eczema-associated yeast</name>
    <dbReference type="NCBI Taxonomy" id="1230383"/>
    <lineage>
        <taxon>Eukaryota</taxon>
        <taxon>Fungi</taxon>
        <taxon>Dikarya</taxon>
        <taxon>Basidiomycota</taxon>
        <taxon>Ustilaginomycotina</taxon>
        <taxon>Malasseziomycetes</taxon>
        <taxon>Malasseziales</taxon>
        <taxon>Malasseziaceae</taxon>
        <taxon>Malassezia</taxon>
    </lineage>
</organism>
<dbReference type="InterPro" id="IPR036393">
    <property type="entry name" value="AceGlu_kinase-like_sf"/>
</dbReference>